<reference evidence="1 2" key="1">
    <citation type="journal article" date="2024" name="Nat. Commun.">
        <title>Phylogenomics reveals the evolutionary origins of lichenization in chlorophyte algae.</title>
        <authorList>
            <person name="Puginier C."/>
            <person name="Libourel C."/>
            <person name="Otte J."/>
            <person name="Skaloud P."/>
            <person name="Haon M."/>
            <person name="Grisel S."/>
            <person name="Petersen M."/>
            <person name="Berrin J.G."/>
            <person name="Delaux P.M."/>
            <person name="Dal Grande F."/>
            <person name="Keller J."/>
        </authorList>
    </citation>
    <scope>NUCLEOTIDE SEQUENCE [LARGE SCALE GENOMIC DNA]</scope>
    <source>
        <strain evidence="1 2">SAG 216-7</strain>
    </source>
</reference>
<organism evidence="1 2">
    <name type="scientific">Coccomyxa subellipsoidea</name>
    <dbReference type="NCBI Taxonomy" id="248742"/>
    <lineage>
        <taxon>Eukaryota</taxon>
        <taxon>Viridiplantae</taxon>
        <taxon>Chlorophyta</taxon>
        <taxon>core chlorophytes</taxon>
        <taxon>Trebouxiophyceae</taxon>
        <taxon>Trebouxiophyceae incertae sedis</taxon>
        <taxon>Coccomyxaceae</taxon>
        <taxon>Coccomyxa</taxon>
    </lineage>
</organism>
<gene>
    <name evidence="1" type="ORF">WJX75_001614</name>
</gene>
<sequence>MALRVNTTGNVLLRNVGRDGPEGVDTTASVAVKRKFGETTYSLRATESTIKNIRALNGALVQMSKPLGNNFTGNLKWDLGGKSFTLGIIKGIKLAQGRLVELGTSYAEKTSIFNLEAAIKPHKDHRLTATIMPQTNTAFGAYSISHRGFTLTPAHNFAKKATVVTLSKKLSSGQTVKGSYSLKDQAAMLELGVAPLTLSLRTKLKDNRPTRPTLGLTINRDVEYRQVDAPIQAIAAKGSVPASQMAVSPAKDVTLDDKLKALDMLYERQFAEKGQKKNGVEVATFTRK</sequence>
<keyword evidence="2" id="KW-1185">Reference proteome</keyword>
<proteinExistence type="predicted"/>
<dbReference type="EMBL" id="JALJOT010000002">
    <property type="protein sequence ID" value="KAK9917181.1"/>
    <property type="molecule type" value="Genomic_DNA"/>
</dbReference>
<evidence type="ECO:0000313" key="2">
    <source>
        <dbReference type="Proteomes" id="UP001491310"/>
    </source>
</evidence>
<dbReference type="Proteomes" id="UP001491310">
    <property type="component" value="Unassembled WGS sequence"/>
</dbReference>
<protein>
    <submittedName>
        <fullName evidence="1">Uncharacterized protein</fullName>
    </submittedName>
</protein>
<evidence type="ECO:0000313" key="1">
    <source>
        <dbReference type="EMBL" id="KAK9917181.1"/>
    </source>
</evidence>
<name>A0ABR2Z0J1_9CHLO</name>
<accession>A0ABR2Z0J1</accession>
<comment type="caution">
    <text evidence="1">The sequence shown here is derived from an EMBL/GenBank/DDBJ whole genome shotgun (WGS) entry which is preliminary data.</text>
</comment>